<reference evidence="2" key="1">
    <citation type="journal article" date="2019" name="Int. J. Syst. Evol. Microbiol.">
        <title>The Global Catalogue of Microorganisms (GCM) 10K type strain sequencing project: providing services to taxonomists for standard genome sequencing and annotation.</title>
        <authorList>
            <consortium name="The Broad Institute Genomics Platform"/>
            <consortium name="The Broad Institute Genome Sequencing Center for Infectious Disease"/>
            <person name="Wu L."/>
            <person name="Ma J."/>
        </authorList>
    </citation>
    <scope>NUCLEOTIDE SEQUENCE [LARGE SCALE GENOMIC DNA]</scope>
    <source>
        <strain evidence="2">TISTR 1827</strain>
    </source>
</reference>
<comment type="caution">
    <text evidence="1">The sequence shown here is derived from an EMBL/GenBank/DDBJ whole genome shotgun (WGS) entry which is preliminary data.</text>
</comment>
<gene>
    <name evidence="1" type="ORF">ACFSW5_00995</name>
</gene>
<dbReference type="Proteomes" id="UP001597493">
    <property type="component" value="Unassembled WGS sequence"/>
</dbReference>
<accession>A0ABW5QR20</accession>
<dbReference type="RefSeq" id="WP_080833685.1">
    <property type="nucleotide sequence ID" value="NZ_JBHUMY010000001.1"/>
</dbReference>
<protein>
    <submittedName>
        <fullName evidence="1">Uncharacterized protein</fullName>
    </submittedName>
</protein>
<sequence length="256" mass="29766">MAHKQNIFREVISTREVIIEQLRRANPKEYDLVKRKLDAIDELLRDLRSLHWIKHKKAKERLEYYLNHADLNCRTTASRFEVDNVNVIEQTVKYASDKIRPSVDRAISLITGAKDPESIDEAIEAYRESATHPGTYGYFLPGTSLYLPAPKYDPSLSLKDCRKELARLGVYAHFAEYVLTKDCDPEKIAHILALLSTRNGKKWDRDAVKLFFSGEFTLQGQHTITDQLNQLYEWLEEQNPYRNLDWEAEYDASNAD</sequence>
<proteinExistence type="predicted"/>
<name>A0ABW5QR20_9BACL</name>
<keyword evidence="2" id="KW-1185">Reference proteome</keyword>
<dbReference type="EMBL" id="JBHUMY010000001">
    <property type="protein sequence ID" value="MFD2658837.1"/>
    <property type="molecule type" value="Genomic_DNA"/>
</dbReference>
<evidence type="ECO:0000313" key="1">
    <source>
        <dbReference type="EMBL" id="MFD2658837.1"/>
    </source>
</evidence>
<organism evidence="1 2">
    <name type="scientific">Paenibacillus thailandensis</name>
    <dbReference type="NCBI Taxonomy" id="393250"/>
    <lineage>
        <taxon>Bacteria</taxon>
        <taxon>Bacillati</taxon>
        <taxon>Bacillota</taxon>
        <taxon>Bacilli</taxon>
        <taxon>Bacillales</taxon>
        <taxon>Paenibacillaceae</taxon>
        <taxon>Paenibacillus</taxon>
    </lineage>
</organism>
<evidence type="ECO:0000313" key="2">
    <source>
        <dbReference type="Proteomes" id="UP001597493"/>
    </source>
</evidence>